<dbReference type="PANTHER" id="PTHR38110">
    <property type="entry name" value="CHROMOSOME 23, WHOLE GENOME SHOTGUN SEQUENCE"/>
    <property type="match status" value="1"/>
</dbReference>
<dbReference type="Pfam" id="PF20789">
    <property type="entry name" value="4HBT_3C"/>
    <property type="match status" value="1"/>
</dbReference>
<evidence type="ECO:0000313" key="5">
    <source>
        <dbReference type="Proteomes" id="UP000586918"/>
    </source>
</evidence>
<accession>A0A848DLL4</accession>
<protein>
    <submittedName>
        <fullName evidence="4">Thioesterase family protein</fullName>
    </submittedName>
</protein>
<dbReference type="InterPro" id="IPR029069">
    <property type="entry name" value="HotDog_dom_sf"/>
</dbReference>
<evidence type="ECO:0000259" key="2">
    <source>
        <dbReference type="Pfam" id="PF13622"/>
    </source>
</evidence>
<gene>
    <name evidence="4" type="ORF">HF519_18065</name>
</gene>
<dbReference type="PANTHER" id="PTHR38110:SF1">
    <property type="entry name" value="THIOESTERASE DOMAIN-CONTAINING PROTEIN"/>
    <property type="match status" value="1"/>
</dbReference>
<dbReference type="InterPro" id="IPR049450">
    <property type="entry name" value="ACOT8-like_C"/>
</dbReference>
<dbReference type="Pfam" id="PF13622">
    <property type="entry name" value="4HBT_3"/>
    <property type="match status" value="1"/>
</dbReference>
<name>A0A848DLL4_9PSEU</name>
<dbReference type="SUPFAM" id="SSF54637">
    <property type="entry name" value="Thioesterase/thiol ester dehydrase-isomerase"/>
    <property type="match status" value="2"/>
</dbReference>
<dbReference type="Gene3D" id="2.40.160.210">
    <property type="entry name" value="Acyl-CoA thioesterase, double hotdog domain"/>
    <property type="match status" value="1"/>
</dbReference>
<dbReference type="InterPro" id="IPR049449">
    <property type="entry name" value="TesB_ACOT8-like_N"/>
</dbReference>
<comment type="caution">
    <text evidence="4">The sequence shown here is derived from an EMBL/GenBank/DDBJ whole genome shotgun (WGS) entry which is preliminary data.</text>
</comment>
<feature type="compositionally biased region" description="Low complexity" evidence="1">
    <location>
        <begin position="120"/>
        <end position="134"/>
    </location>
</feature>
<reference evidence="4 5" key="1">
    <citation type="submission" date="2020-04" db="EMBL/GenBank/DDBJ databases">
        <authorList>
            <person name="Klaysubun C."/>
            <person name="Duangmal K."/>
            <person name="Lipun K."/>
        </authorList>
    </citation>
    <scope>NUCLEOTIDE SEQUENCE [LARGE SCALE GENOMIC DNA]</scope>
    <source>
        <strain evidence="4 5">DSM 45300</strain>
    </source>
</reference>
<keyword evidence="5" id="KW-1185">Reference proteome</keyword>
<sequence length="266" mass="27528">MGLTPLGDGRYGAELGLVWAVGDKAHGGLLLVLLAQAALARLDSETAVQGGAPGLDPLAIGAEFLRAPDPGPVELHTEVLKLGRTASVAAVRLFQAGRLMLSATVTAGRLPDEAPRWTDLPDLPAEPPADALDPSRNGGSPGQGLAAACELRFDASTTPFAVGEQGPPVVRGWTRPLGEEPDVLFALLAGDILPPTVFNLGGGVGWAPTVQLTALMRGRPAPGWLRLESRSATVAGPWFDEDLTVIDSAGRLVCQARQIALSPLVP</sequence>
<evidence type="ECO:0000313" key="4">
    <source>
        <dbReference type="EMBL" id="NMH93445.1"/>
    </source>
</evidence>
<feature type="domain" description="Acyl-CoA thioesterase-like C-terminal" evidence="3">
    <location>
        <begin position="131"/>
        <end position="261"/>
    </location>
</feature>
<dbReference type="EMBL" id="JAAXKZ010000068">
    <property type="protein sequence ID" value="NMH93445.1"/>
    <property type="molecule type" value="Genomic_DNA"/>
</dbReference>
<organism evidence="4 5">
    <name type="scientific">Pseudonocardia bannensis</name>
    <dbReference type="NCBI Taxonomy" id="630973"/>
    <lineage>
        <taxon>Bacteria</taxon>
        <taxon>Bacillati</taxon>
        <taxon>Actinomycetota</taxon>
        <taxon>Actinomycetes</taxon>
        <taxon>Pseudonocardiales</taxon>
        <taxon>Pseudonocardiaceae</taxon>
        <taxon>Pseudonocardia</taxon>
    </lineage>
</organism>
<dbReference type="Proteomes" id="UP000586918">
    <property type="component" value="Unassembled WGS sequence"/>
</dbReference>
<feature type="region of interest" description="Disordered" evidence="1">
    <location>
        <begin position="112"/>
        <end position="144"/>
    </location>
</feature>
<feature type="domain" description="Acyl-CoA thioesterase-like N-terminal HotDog" evidence="2">
    <location>
        <begin position="19"/>
        <end position="107"/>
    </location>
</feature>
<dbReference type="InterPro" id="IPR052389">
    <property type="entry name" value="Sec_Metab_Biosynth-Assoc"/>
</dbReference>
<evidence type="ECO:0000256" key="1">
    <source>
        <dbReference type="SAM" id="MobiDB-lite"/>
    </source>
</evidence>
<proteinExistence type="predicted"/>
<evidence type="ECO:0000259" key="3">
    <source>
        <dbReference type="Pfam" id="PF20789"/>
    </source>
</evidence>
<dbReference type="AlphaFoldDB" id="A0A848DLL4"/>
<dbReference type="InterPro" id="IPR042171">
    <property type="entry name" value="Acyl-CoA_hotdog"/>
</dbReference>